<feature type="signal peptide" evidence="1">
    <location>
        <begin position="1"/>
        <end position="30"/>
    </location>
</feature>
<protein>
    <recommendedName>
        <fullName evidence="4">Lipoprotein</fullName>
    </recommendedName>
</protein>
<keyword evidence="1" id="KW-0732">Signal</keyword>
<evidence type="ECO:0000313" key="2">
    <source>
        <dbReference type="EMBL" id="MBD8501119.1"/>
    </source>
</evidence>
<keyword evidence="3" id="KW-1185">Reference proteome</keyword>
<dbReference type="EMBL" id="JACYTN010000038">
    <property type="protein sequence ID" value="MBD8501119.1"/>
    <property type="molecule type" value="Genomic_DNA"/>
</dbReference>
<accession>A0ABR9B479</accession>
<sequence length="169" mass="19224">MKIRYFAMFIAAAVGLLLVGCATNPPQDKAKDNVVSQPENKKAQFDPNFTPAVLIHPDDYKDDKEKQSIANGLVITLQALIDRDKDKFDANFVDPKKAATYHYLFDPDVQYRFESFENIQFKSPTNVHVTVKCRGNTIAEGVEQALFTRNATYFLEKNKEGQWKVTDID</sequence>
<dbReference type="Proteomes" id="UP000634529">
    <property type="component" value="Unassembled WGS sequence"/>
</dbReference>
<dbReference type="RefSeq" id="WP_192027327.1">
    <property type="nucleotide sequence ID" value="NZ_JACYTN010000038.1"/>
</dbReference>
<comment type="caution">
    <text evidence="2">The sequence shown here is derived from an EMBL/GenBank/DDBJ whole genome shotgun (WGS) entry which is preliminary data.</text>
</comment>
<evidence type="ECO:0008006" key="4">
    <source>
        <dbReference type="Google" id="ProtNLM"/>
    </source>
</evidence>
<name>A0ABR9B479_9BACL</name>
<proteinExistence type="predicted"/>
<evidence type="ECO:0000313" key="3">
    <source>
        <dbReference type="Proteomes" id="UP000634529"/>
    </source>
</evidence>
<reference evidence="2 3" key="1">
    <citation type="submission" date="2020-09" db="EMBL/GenBank/DDBJ databases">
        <title>Paenibacillus sp. CAU 1523 isolated from sand of Haeundae Beach.</title>
        <authorList>
            <person name="Kim W."/>
        </authorList>
    </citation>
    <scope>NUCLEOTIDE SEQUENCE [LARGE SCALE GENOMIC DNA]</scope>
    <source>
        <strain evidence="2 3">CAU 1523</strain>
    </source>
</reference>
<feature type="chain" id="PRO_5045203862" description="Lipoprotein" evidence="1">
    <location>
        <begin position="31"/>
        <end position="169"/>
    </location>
</feature>
<evidence type="ECO:0000256" key="1">
    <source>
        <dbReference type="SAM" id="SignalP"/>
    </source>
</evidence>
<organism evidence="2 3">
    <name type="scientific">Paenibacillus arenosi</name>
    <dbReference type="NCBI Taxonomy" id="2774142"/>
    <lineage>
        <taxon>Bacteria</taxon>
        <taxon>Bacillati</taxon>
        <taxon>Bacillota</taxon>
        <taxon>Bacilli</taxon>
        <taxon>Bacillales</taxon>
        <taxon>Paenibacillaceae</taxon>
        <taxon>Paenibacillus</taxon>
    </lineage>
</organism>
<dbReference type="PROSITE" id="PS51257">
    <property type="entry name" value="PROKAR_LIPOPROTEIN"/>
    <property type="match status" value="1"/>
</dbReference>
<gene>
    <name evidence="2" type="ORF">IFO66_22860</name>
</gene>